<comment type="caution">
    <text evidence="2">The sequence shown here is derived from an EMBL/GenBank/DDBJ whole genome shotgun (WGS) entry which is preliminary data.</text>
</comment>
<dbReference type="STRING" id="189381.GCA_900166615_00677"/>
<reference evidence="3" key="1">
    <citation type="submission" date="2015-07" db="EMBL/GenBank/DDBJ databases">
        <title>Fjat-14235 jcm11544.</title>
        <authorList>
            <person name="Liu B."/>
            <person name="Wang J."/>
            <person name="Zhu Y."/>
            <person name="Liu G."/>
            <person name="Chen Q."/>
            <person name="Chen Z."/>
            <person name="Lan J."/>
            <person name="Che J."/>
            <person name="Ge C."/>
            <person name="Shi H."/>
            <person name="Pan Z."/>
            <person name="Liu X."/>
        </authorList>
    </citation>
    <scope>NUCLEOTIDE SEQUENCE [LARGE SCALE GENOMIC DNA]</scope>
    <source>
        <strain evidence="3">JCM 11544</strain>
    </source>
</reference>
<dbReference type="PROSITE" id="PS51186">
    <property type="entry name" value="GNAT"/>
    <property type="match status" value="1"/>
</dbReference>
<dbReference type="CDD" id="cd04301">
    <property type="entry name" value="NAT_SF"/>
    <property type="match status" value="1"/>
</dbReference>
<accession>A0A0M0GLB5</accession>
<dbReference type="PANTHER" id="PTHR43415:SF4">
    <property type="entry name" value="N-ACETYLTRANSFERASE DOMAIN-CONTAINING PROTEIN"/>
    <property type="match status" value="1"/>
</dbReference>
<dbReference type="PANTHER" id="PTHR43415">
    <property type="entry name" value="SPERMIDINE N(1)-ACETYLTRANSFERASE"/>
    <property type="match status" value="1"/>
</dbReference>
<keyword evidence="3" id="KW-1185">Reference proteome</keyword>
<evidence type="ECO:0000313" key="2">
    <source>
        <dbReference type="EMBL" id="KON90639.1"/>
    </source>
</evidence>
<evidence type="ECO:0000313" key="3">
    <source>
        <dbReference type="Proteomes" id="UP000037405"/>
    </source>
</evidence>
<evidence type="ECO:0000259" key="1">
    <source>
        <dbReference type="PROSITE" id="PS51186"/>
    </source>
</evidence>
<dbReference type="InterPro" id="IPR016181">
    <property type="entry name" value="Acyl_CoA_acyltransferase"/>
</dbReference>
<dbReference type="InterPro" id="IPR000182">
    <property type="entry name" value="GNAT_dom"/>
</dbReference>
<dbReference type="Proteomes" id="UP000037405">
    <property type="component" value="Unassembled WGS sequence"/>
</dbReference>
<dbReference type="AlphaFoldDB" id="A0A0M0GLB5"/>
<dbReference type="Gene3D" id="3.40.630.30">
    <property type="match status" value="1"/>
</dbReference>
<dbReference type="EMBL" id="LGUE01000003">
    <property type="protein sequence ID" value="KON90639.1"/>
    <property type="molecule type" value="Genomic_DNA"/>
</dbReference>
<dbReference type="GO" id="GO:0016747">
    <property type="term" value="F:acyltransferase activity, transferring groups other than amino-acyl groups"/>
    <property type="evidence" value="ECO:0007669"/>
    <property type="project" value="InterPro"/>
</dbReference>
<name>A0A0M0GLB5_9BACI</name>
<proteinExistence type="predicted"/>
<gene>
    <name evidence="2" type="ORF">AF331_09755</name>
</gene>
<dbReference type="Pfam" id="PF13302">
    <property type="entry name" value="Acetyltransf_3"/>
    <property type="match status" value="1"/>
</dbReference>
<dbReference type="PATRIC" id="fig|189381.12.peg.3861"/>
<organism evidence="2 3">
    <name type="scientific">Rossellomorea marisflavi</name>
    <dbReference type="NCBI Taxonomy" id="189381"/>
    <lineage>
        <taxon>Bacteria</taxon>
        <taxon>Bacillati</taxon>
        <taxon>Bacillota</taxon>
        <taxon>Bacilli</taxon>
        <taxon>Bacillales</taxon>
        <taxon>Bacillaceae</taxon>
        <taxon>Rossellomorea</taxon>
    </lineage>
</organism>
<protein>
    <recommendedName>
        <fullName evidence="1">N-acetyltransferase domain-containing protein</fullName>
    </recommendedName>
</protein>
<dbReference type="SUPFAM" id="SSF55729">
    <property type="entry name" value="Acyl-CoA N-acyltransferases (Nat)"/>
    <property type="match status" value="1"/>
</dbReference>
<feature type="domain" description="N-acetyltransferase" evidence="1">
    <location>
        <begin position="15"/>
        <end position="182"/>
    </location>
</feature>
<dbReference type="OrthoDB" id="9795206at2"/>
<sequence length="188" mass="22168">MRVSKNETGGNDVKTTLRPIEKEDLPALWKLLYSDPSPEWKKWDAPYFPHVNMSLDEYEASYVSDPDRFLEHQRIIEADGLIIGTVSFYWEYEPTRWLEAGIGIYDPRYWNGGYGTDALAQWVEHLFATKEIGRVGITTWSGNERMMRTAEKIGRILEGRMRKCRYHEGVYYDSIRMGITREEWEERS</sequence>